<feature type="transmembrane region" description="Helical" evidence="1">
    <location>
        <begin position="149"/>
        <end position="168"/>
    </location>
</feature>
<keyword evidence="1" id="KW-0812">Transmembrane</keyword>
<keyword evidence="1" id="KW-1133">Transmembrane helix</keyword>
<comment type="caution">
    <text evidence="2">The sequence shown here is derived from an EMBL/GenBank/DDBJ whole genome shotgun (WGS) entry which is preliminary data.</text>
</comment>
<reference evidence="2 3" key="1">
    <citation type="submission" date="2020-08" db="EMBL/GenBank/DDBJ databases">
        <title>Sequencing the genomes of 1000 actinobacteria strains.</title>
        <authorList>
            <person name="Klenk H.-P."/>
        </authorList>
    </citation>
    <scope>NUCLEOTIDE SEQUENCE [LARGE SCALE GENOMIC DNA]</scope>
    <source>
        <strain evidence="2 3">DSM 46659</strain>
    </source>
</reference>
<feature type="transmembrane region" description="Helical" evidence="1">
    <location>
        <begin position="174"/>
        <end position="192"/>
    </location>
</feature>
<organism evidence="2 3">
    <name type="scientific">Nocardiopsis mwathae</name>
    <dbReference type="NCBI Taxonomy" id="1472723"/>
    <lineage>
        <taxon>Bacteria</taxon>
        <taxon>Bacillati</taxon>
        <taxon>Actinomycetota</taxon>
        <taxon>Actinomycetes</taxon>
        <taxon>Streptosporangiales</taxon>
        <taxon>Nocardiopsidaceae</taxon>
        <taxon>Nocardiopsis</taxon>
    </lineage>
</organism>
<dbReference type="EMBL" id="JACHDS010000001">
    <property type="protein sequence ID" value="MBB6174721.1"/>
    <property type="molecule type" value="Genomic_DNA"/>
</dbReference>
<feature type="transmembrane region" description="Helical" evidence="1">
    <location>
        <begin position="44"/>
        <end position="65"/>
    </location>
</feature>
<name>A0A7W9YNE0_9ACTN</name>
<dbReference type="AlphaFoldDB" id="A0A7W9YNE0"/>
<keyword evidence="3" id="KW-1185">Reference proteome</keyword>
<dbReference type="Proteomes" id="UP000546642">
    <property type="component" value="Unassembled WGS sequence"/>
</dbReference>
<keyword evidence="1" id="KW-0472">Membrane</keyword>
<evidence type="ECO:0000313" key="2">
    <source>
        <dbReference type="EMBL" id="MBB6174721.1"/>
    </source>
</evidence>
<feature type="transmembrane region" description="Helical" evidence="1">
    <location>
        <begin position="18"/>
        <end position="38"/>
    </location>
</feature>
<feature type="transmembrane region" description="Helical" evidence="1">
    <location>
        <begin position="85"/>
        <end position="110"/>
    </location>
</feature>
<evidence type="ECO:0000256" key="1">
    <source>
        <dbReference type="SAM" id="Phobius"/>
    </source>
</evidence>
<proteinExistence type="predicted"/>
<accession>A0A7W9YNE0</accession>
<sequence>MENASATLWAHEAKRGGAAAVAAPVVVAVSLFAAAFVLSELGPLVLWAAQAVLALTAGLAAVSVAGREWAMELQLTLPASYPVSVLRRLAPAAGSVFVAGALPIAALALGSPGPDPFPAVVAAWASCGLCMAAGLWGTVRTGSAAAGSGLVMGVWSAKVLFVNGLVVLPLPQAALVAPIAALLLWLVVRRLGDAESLMEMEKRRE</sequence>
<protein>
    <submittedName>
        <fullName evidence="2">Uncharacterized protein</fullName>
    </submittedName>
</protein>
<gene>
    <name evidence="2" type="ORF">HNR23_004781</name>
</gene>
<dbReference type="RefSeq" id="WP_184078927.1">
    <property type="nucleotide sequence ID" value="NZ_JACHDS010000001.1"/>
</dbReference>
<feature type="transmembrane region" description="Helical" evidence="1">
    <location>
        <begin position="116"/>
        <end position="137"/>
    </location>
</feature>
<evidence type="ECO:0000313" key="3">
    <source>
        <dbReference type="Proteomes" id="UP000546642"/>
    </source>
</evidence>